<dbReference type="Proteomes" id="UP001172386">
    <property type="component" value="Unassembled WGS sequence"/>
</dbReference>
<comment type="caution">
    <text evidence="1">The sequence shown here is derived from an EMBL/GenBank/DDBJ whole genome shotgun (WGS) entry which is preliminary data.</text>
</comment>
<gene>
    <name evidence="1" type="ORF">H2198_005906</name>
</gene>
<protein>
    <submittedName>
        <fullName evidence="1">Uncharacterized protein</fullName>
    </submittedName>
</protein>
<sequence>MFSVLDQENLATVHQTTAAGKPLNQTIRALQPRTPATNLKTPFRSRNDENKPLQTGKAIQNAFVTPGPWARAPLGAKTTNAKAQAFQTPGPLQKTSKNEKTVRKLSTARRSAKRKIYVAPEETTEVGQPELEDVSEPESGYTPPPIEPLPDPPMDFNYDTTYACLKPENFTRGVGGIYFQSPKDEHGFPVSLKKEQETHKQSLQDDLDKILQEPATKLPDPDEEVERILAAGPGLAVRSIIPKREYKTTEADLNTLRSRVAASKLSHLTAARVTQLPAAATRETASSKQKRKSTFAVSRDANASRSIPPPPVSRNTIGFPRAKKLPSIIPKAEQAYFLNANQAVLSNATVKPEVVPDQPQVSPRKFVELYGEPPVESEMWFKLKELEIRDRRREDDSKASDDEHEDSLFDLDEELDSKLAVMFDEDTENFKL</sequence>
<evidence type="ECO:0000313" key="2">
    <source>
        <dbReference type="Proteomes" id="UP001172386"/>
    </source>
</evidence>
<organism evidence="1 2">
    <name type="scientific">Neophaeococcomyces mojaviensis</name>
    <dbReference type="NCBI Taxonomy" id="3383035"/>
    <lineage>
        <taxon>Eukaryota</taxon>
        <taxon>Fungi</taxon>
        <taxon>Dikarya</taxon>
        <taxon>Ascomycota</taxon>
        <taxon>Pezizomycotina</taxon>
        <taxon>Eurotiomycetes</taxon>
        <taxon>Chaetothyriomycetidae</taxon>
        <taxon>Chaetothyriales</taxon>
        <taxon>Chaetothyriales incertae sedis</taxon>
        <taxon>Neophaeococcomyces</taxon>
    </lineage>
</organism>
<reference evidence="1" key="1">
    <citation type="submission" date="2022-10" db="EMBL/GenBank/DDBJ databases">
        <title>Culturing micro-colonial fungi from biological soil crusts in the Mojave desert and describing Neophaeococcomyces mojavensis, and introducing the new genera and species Taxawa tesnikishii.</title>
        <authorList>
            <person name="Kurbessoian T."/>
            <person name="Stajich J.E."/>
        </authorList>
    </citation>
    <scope>NUCLEOTIDE SEQUENCE</scope>
    <source>
        <strain evidence="1">JES_112</strain>
    </source>
</reference>
<proteinExistence type="predicted"/>
<dbReference type="EMBL" id="JAPDRQ010000102">
    <property type="protein sequence ID" value="KAJ9655210.1"/>
    <property type="molecule type" value="Genomic_DNA"/>
</dbReference>
<keyword evidence="2" id="KW-1185">Reference proteome</keyword>
<evidence type="ECO:0000313" key="1">
    <source>
        <dbReference type="EMBL" id="KAJ9655210.1"/>
    </source>
</evidence>
<accession>A0ACC3A4G0</accession>
<name>A0ACC3A4G0_9EURO</name>